<proteinExistence type="predicted"/>
<accession>J3M6H4</accession>
<organism evidence="2">
    <name type="scientific">Oryza brachyantha</name>
    <name type="common">malo sina</name>
    <dbReference type="NCBI Taxonomy" id="4533"/>
    <lineage>
        <taxon>Eukaryota</taxon>
        <taxon>Viridiplantae</taxon>
        <taxon>Streptophyta</taxon>
        <taxon>Embryophyta</taxon>
        <taxon>Tracheophyta</taxon>
        <taxon>Spermatophyta</taxon>
        <taxon>Magnoliopsida</taxon>
        <taxon>Liliopsida</taxon>
        <taxon>Poales</taxon>
        <taxon>Poaceae</taxon>
        <taxon>BOP clade</taxon>
        <taxon>Oryzoideae</taxon>
        <taxon>Oryzeae</taxon>
        <taxon>Oryzinae</taxon>
        <taxon>Oryza</taxon>
    </lineage>
</organism>
<name>J3M6H4_ORYBR</name>
<dbReference type="Gramene" id="OB05G21980.1">
    <property type="protein sequence ID" value="OB05G21980.1"/>
    <property type="gene ID" value="OB05G21980"/>
</dbReference>
<evidence type="ECO:0000259" key="1">
    <source>
        <dbReference type="Pfam" id="PF00561"/>
    </source>
</evidence>
<dbReference type="GO" id="GO:0080030">
    <property type="term" value="F:methyl indole-3-acetate esterase activity"/>
    <property type="evidence" value="ECO:0007669"/>
    <property type="project" value="TreeGrafter"/>
</dbReference>
<dbReference type="PANTHER" id="PTHR10992">
    <property type="entry name" value="METHYLESTERASE FAMILY MEMBER"/>
    <property type="match status" value="1"/>
</dbReference>
<dbReference type="EnsemblPlants" id="OB05G21980.1">
    <property type="protein sequence ID" value="OB05G21980.1"/>
    <property type="gene ID" value="OB05G21980"/>
</dbReference>
<sequence length="54" mass="5790">FPNLARAVLVGHSQGGFSAALAAERFPERLAAVVFLTASMPPHGRHHRGGKREL</sequence>
<evidence type="ECO:0000313" key="3">
    <source>
        <dbReference type="Proteomes" id="UP000006038"/>
    </source>
</evidence>
<reference evidence="2" key="2">
    <citation type="submission" date="2013-04" db="UniProtKB">
        <authorList>
            <consortium name="EnsemblPlants"/>
        </authorList>
    </citation>
    <scope>IDENTIFICATION</scope>
</reference>
<dbReference type="GO" id="GO:0009694">
    <property type="term" value="P:jasmonic acid metabolic process"/>
    <property type="evidence" value="ECO:0007669"/>
    <property type="project" value="TreeGrafter"/>
</dbReference>
<dbReference type="InterPro" id="IPR000073">
    <property type="entry name" value="AB_hydrolase_1"/>
</dbReference>
<dbReference type="InterPro" id="IPR029058">
    <property type="entry name" value="AB_hydrolase_fold"/>
</dbReference>
<evidence type="ECO:0000313" key="2">
    <source>
        <dbReference type="EnsemblPlants" id="OB05G21980.1"/>
    </source>
</evidence>
<dbReference type="GO" id="GO:0080031">
    <property type="term" value="F:methyl salicylate esterase activity"/>
    <property type="evidence" value="ECO:0007669"/>
    <property type="project" value="TreeGrafter"/>
</dbReference>
<protein>
    <recommendedName>
        <fullName evidence="1">AB hydrolase-1 domain-containing protein</fullName>
    </recommendedName>
</protein>
<feature type="domain" description="AB hydrolase-1" evidence="1">
    <location>
        <begin position="5"/>
        <end position="43"/>
    </location>
</feature>
<dbReference type="GO" id="GO:0009696">
    <property type="term" value="P:salicylic acid metabolic process"/>
    <property type="evidence" value="ECO:0007669"/>
    <property type="project" value="TreeGrafter"/>
</dbReference>
<dbReference type="GO" id="GO:0080032">
    <property type="term" value="F:methyl jasmonate esterase activity"/>
    <property type="evidence" value="ECO:0007669"/>
    <property type="project" value="TreeGrafter"/>
</dbReference>
<dbReference type="AlphaFoldDB" id="J3M6H4"/>
<dbReference type="PANTHER" id="PTHR10992:SF938">
    <property type="entry name" value="OS05G0370700 PROTEIN"/>
    <property type="match status" value="1"/>
</dbReference>
<dbReference type="Gene3D" id="3.40.50.1820">
    <property type="entry name" value="alpha/beta hydrolase"/>
    <property type="match status" value="1"/>
</dbReference>
<dbReference type="Pfam" id="PF00561">
    <property type="entry name" value="Abhydrolase_1"/>
    <property type="match status" value="1"/>
</dbReference>
<dbReference type="Proteomes" id="UP000006038">
    <property type="component" value="Chromosome 5"/>
</dbReference>
<dbReference type="HOGENOM" id="CLU_3056650_0_0_1"/>
<dbReference type="SUPFAM" id="SSF53474">
    <property type="entry name" value="alpha/beta-Hydrolases"/>
    <property type="match status" value="1"/>
</dbReference>
<keyword evidence="3" id="KW-1185">Reference proteome</keyword>
<reference evidence="2" key="1">
    <citation type="journal article" date="2013" name="Nat. Commun.">
        <title>Whole-genome sequencing of Oryza brachyantha reveals mechanisms underlying Oryza genome evolution.</title>
        <authorList>
            <person name="Chen J."/>
            <person name="Huang Q."/>
            <person name="Gao D."/>
            <person name="Wang J."/>
            <person name="Lang Y."/>
            <person name="Liu T."/>
            <person name="Li B."/>
            <person name="Bai Z."/>
            <person name="Luis Goicoechea J."/>
            <person name="Liang C."/>
            <person name="Chen C."/>
            <person name="Zhang W."/>
            <person name="Sun S."/>
            <person name="Liao Y."/>
            <person name="Zhang X."/>
            <person name="Yang L."/>
            <person name="Song C."/>
            <person name="Wang M."/>
            <person name="Shi J."/>
            <person name="Liu G."/>
            <person name="Liu J."/>
            <person name="Zhou H."/>
            <person name="Zhou W."/>
            <person name="Yu Q."/>
            <person name="An N."/>
            <person name="Chen Y."/>
            <person name="Cai Q."/>
            <person name="Wang B."/>
            <person name="Liu B."/>
            <person name="Min J."/>
            <person name="Huang Y."/>
            <person name="Wu H."/>
            <person name="Li Z."/>
            <person name="Zhang Y."/>
            <person name="Yin Y."/>
            <person name="Song W."/>
            <person name="Jiang J."/>
            <person name="Jackson S.A."/>
            <person name="Wing R.A."/>
            <person name="Wang J."/>
            <person name="Chen M."/>
        </authorList>
    </citation>
    <scope>NUCLEOTIDE SEQUENCE [LARGE SCALE GENOMIC DNA]</scope>
    <source>
        <strain evidence="2">cv. IRGC 101232</strain>
    </source>
</reference>
<dbReference type="InterPro" id="IPR045889">
    <property type="entry name" value="MES/HNL"/>
</dbReference>